<evidence type="ECO:0000259" key="7">
    <source>
        <dbReference type="Pfam" id="PF13462"/>
    </source>
</evidence>
<dbReference type="InterPro" id="IPR036249">
    <property type="entry name" value="Thioredoxin-like_sf"/>
</dbReference>
<dbReference type="GO" id="GO:0016491">
    <property type="term" value="F:oxidoreductase activity"/>
    <property type="evidence" value="ECO:0007669"/>
    <property type="project" value="UniProtKB-KW"/>
</dbReference>
<evidence type="ECO:0000256" key="4">
    <source>
        <dbReference type="ARBA" id="ARBA00023157"/>
    </source>
</evidence>
<dbReference type="SUPFAM" id="SSF52833">
    <property type="entry name" value="Thioredoxin-like"/>
    <property type="match status" value="1"/>
</dbReference>
<evidence type="ECO:0000256" key="3">
    <source>
        <dbReference type="ARBA" id="ARBA00023002"/>
    </source>
</evidence>
<evidence type="ECO:0000256" key="6">
    <source>
        <dbReference type="SAM" id="Phobius"/>
    </source>
</evidence>
<feature type="transmembrane region" description="Helical" evidence="6">
    <location>
        <begin position="18"/>
        <end position="39"/>
    </location>
</feature>
<dbReference type="OrthoDB" id="117402at2"/>
<dbReference type="PANTHER" id="PTHR13887">
    <property type="entry name" value="GLUTATHIONE S-TRANSFERASE KAPPA"/>
    <property type="match status" value="1"/>
</dbReference>
<dbReference type="RefSeq" id="WP_114796330.1">
    <property type="nucleotide sequence ID" value="NZ_QQZY01000004.1"/>
</dbReference>
<keyword evidence="4" id="KW-1015">Disulfide bond</keyword>
<organism evidence="8 9">
    <name type="scientific">Gaiella occulta</name>
    <dbReference type="NCBI Taxonomy" id="1002870"/>
    <lineage>
        <taxon>Bacteria</taxon>
        <taxon>Bacillati</taxon>
        <taxon>Actinomycetota</taxon>
        <taxon>Thermoleophilia</taxon>
        <taxon>Gaiellales</taxon>
        <taxon>Gaiellaceae</taxon>
        <taxon>Gaiella</taxon>
    </lineage>
</organism>
<dbReference type="Proteomes" id="UP000254134">
    <property type="component" value="Unassembled WGS sequence"/>
</dbReference>
<dbReference type="Pfam" id="PF13462">
    <property type="entry name" value="Thioredoxin_4"/>
    <property type="match status" value="1"/>
</dbReference>
<dbReference type="EMBL" id="QQZY01000004">
    <property type="protein sequence ID" value="RDI74327.1"/>
    <property type="molecule type" value="Genomic_DNA"/>
</dbReference>
<proteinExistence type="inferred from homology"/>
<reference evidence="9" key="2">
    <citation type="journal article" date="2019" name="MicrobiologyOpen">
        <title>High-quality draft genome sequence of Gaiella occulta isolated from a 150 meter deep mineral water borehole and comparison with the genome sequences of other deep-branching lineages of the phylum Actinobacteria.</title>
        <authorList>
            <person name="Severino R."/>
            <person name="Froufe H.J.C."/>
            <person name="Barroso C."/>
            <person name="Albuquerque L."/>
            <person name="Lobo-da-Cunha A."/>
            <person name="da Costa M.S."/>
            <person name="Egas C."/>
        </authorList>
    </citation>
    <scope>NUCLEOTIDE SEQUENCE [LARGE SCALE GENOMIC DNA]</scope>
    <source>
        <strain evidence="9">F2-233</strain>
    </source>
</reference>
<keyword evidence="5" id="KW-0676">Redox-active center</keyword>
<accession>A0A7M2YXX7</accession>
<comment type="similarity">
    <text evidence="1">Belongs to the thioredoxin family. DsbA subfamily.</text>
</comment>
<keyword evidence="6" id="KW-1133">Transmembrane helix</keyword>
<keyword evidence="9" id="KW-1185">Reference proteome</keyword>
<keyword evidence="6" id="KW-0472">Membrane</keyword>
<gene>
    <name evidence="8" type="ORF">Gocc_1903</name>
</gene>
<evidence type="ECO:0000256" key="1">
    <source>
        <dbReference type="ARBA" id="ARBA00005791"/>
    </source>
</evidence>
<dbReference type="AlphaFoldDB" id="A0A7M2YXX7"/>
<dbReference type="InterPro" id="IPR012336">
    <property type="entry name" value="Thioredoxin-like_fold"/>
</dbReference>
<keyword evidence="3" id="KW-0560">Oxidoreductase</keyword>
<feature type="domain" description="Thioredoxin-like fold" evidence="7">
    <location>
        <begin position="77"/>
        <end position="224"/>
    </location>
</feature>
<evidence type="ECO:0000256" key="5">
    <source>
        <dbReference type="ARBA" id="ARBA00023284"/>
    </source>
</evidence>
<evidence type="ECO:0000313" key="8">
    <source>
        <dbReference type="EMBL" id="RDI74327.1"/>
    </source>
</evidence>
<keyword evidence="2" id="KW-0732">Signal</keyword>
<reference evidence="8 9" key="1">
    <citation type="submission" date="2018-07" db="EMBL/GenBank/DDBJ databases">
        <title>High-quality-draft genome sequence of Gaiella occulta.</title>
        <authorList>
            <person name="Severino R."/>
            <person name="Froufe H.J.C."/>
            <person name="Rainey F.A."/>
            <person name="Barroso C."/>
            <person name="Albuquerque L."/>
            <person name="Lobo-Da-Cunha A."/>
            <person name="Da Costa M.S."/>
            <person name="Egas C."/>
        </authorList>
    </citation>
    <scope>NUCLEOTIDE SEQUENCE [LARGE SCALE GENOMIC DNA]</scope>
    <source>
        <strain evidence="8 9">F2-233</strain>
    </source>
</reference>
<protein>
    <submittedName>
        <fullName evidence="8">Thioredoxin</fullName>
    </submittedName>
</protein>
<keyword evidence="6" id="KW-0812">Transmembrane</keyword>
<evidence type="ECO:0000256" key="2">
    <source>
        <dbReference type="ARBA" id="ARBA00022729"/>
    </source>
</evidence>
<name>A0A7M2YXX7_9ACTN</name>
<dbReference type="PANTHER" id="PTHR13887:SF14">
    <property type="entry name" value="DISULFIDE BOND FORMATION PROTEIN D"/>
    <property type="match status" value="1"/>
</dbReference>
<dbReference type="Gene3D" id="3.40.30.10">
    <property type="entry name" value="Glutaredoxin"/>
    <property type="match status" value="1"/>
</dbReference>
<evidence type="ECO:0000313" key="9">
    <source>
        <dbReference type="Proteomes" id="UP000254134"/>
    </source>
</evidence>
<sequence>MPPVPRPPATRRGPDRNLVLAIAVAALVAAALIVGSIVLSGGGGTSTAPAQGSTEGRTTGAGASGGIAFLDGIPQHGTVLGNPDATVRLLQYEDLQCPICRRYTEDALQTIVEEYVRPGKVKLDFRGLAFLGADSDKALRVALAAGRQNRLWHVVELFYREQGEENSGWVTDAKVDEILGRVPDLDAAKVKRDAHSAGIAKEIAAVAAEAARRRVPGTPWFYIGVGAGEPYELQPASLTPDAFRPALDGALQG</sequence>
<comment type="caution">
    <text evidence="8">The sequence shown here is derived from an EMBL/GenBank/DDBJ whole genome shotgun (WGS) entry which is preliminary data.</text>
</comment>